<evidence type="ECO:0000256" key="2">
    <source>
        <dbReference type="ARBA" id="ARBA00004936"/>
    </source>
</evidence>
<evidence type="ECO:0000256" key="7">
    <source>
        <dbReference type="SAM" id="MobiDB-lite"/>
    </source>
</evidence>
<evidence type="ECO:0000256" key="5">
    <source>
        <dbReference type="ARBA" id="ARBA00022989"/>
    </source>
</evidence>
<feature type="domain" description="Sulfatase N-terminal" evidence="9">
    <location>
        <begin position="269"/>
        <end position="532"/>
    </location>
</feature>
<evidence type="ECO:0000259" key="9">
    <source>
        <dbReference type="Pfam" id="PF00884"/>
    </source>
</evidence>
<dbReference type="Gene3D" id="3.40.720.10">
    <property type="entry name" value="Alkaline Phosphatase, subunit A"/>
    <property type="match status" value="1"/>
</dbReference>
<dbReference type="AlphaFoldDB" id="D4S1G7"/>
<accession>D4S1G7</accession>
<dbReference type="GO" id="GO:0016787">
    <property type="term" value="F:hydrolase activity"/>
    <property type="evidence" value="ECO:0007669"/>
    <property type="project" value="UniProtKB-KW"/>
</dbReference>
<name>D4S1G7_9FIRM</name>
<comment type="caution">
    <text evidence="10">The sequence shown here is derived from an EMBL/GenBank/DDBJ whole genome shotgun (WGS) entry which is preliminary data.</text>
</comment>
<evidence type="ECO:0000256" key="6">
    <source>
        <dbReference type="ARBA" id="ARBA00023136"/>
    </source>
</evidence>
<evidence type="ECO:0000256" key="4">
    <source>
        <dbReference type="ARBA" id="ARBA00022692"/>
    </source>
</evidence>
<feature type="transmembrane region" description="Helical" evidence="8">
    <location>
        <begin position="96"/>
        <end position="115"/>
    </location>
</feature>
<proteinExistence type="predicted"/>
<dbReference type="eggNOG" id="COG1368">
    <property type="taxonomic scope" value="Bacteria"/>
</dbReference>
<keyword evidence="5 8" id="KW-1133">Transmembrane helix</keyword>
<dbReference type="InterPro" id="IPR050448">
    <property type="entry name" value="OpgB/LTA_synthase_biosynth"/>
</dbReference>
<dbReference type="GO" id="GO:0005886">
    <property type="term" value="C:plasma membrane"/>
    <property type="evidence" value="ECO:0007669"/>
    <property type="project" value="UniProtKB-SubCell"/>
</dbReference>
<dbReference type="Pfam" id="PF00884">
    <property type="entry name" value="Sulfatase"/>
    <property type="match status" value="1"/>
</dbReference>
<feature type="transmembrane region" description="Helical" evidence="8">
    <location>
        <begin position="72"/>
        <end position="91"/>
    </location>
</feature>
<dbReference type="Proteomes" id="UP000006238">
    <property type="component" value="Unassembled WGS sequence"/>
</dbReference>
<protein>
    <submittedName>
        <fullName evidence="10">Arylsulfatase</fullName>
        <ecNumber evidence="10">3.1.6.-</ecNumber>
    </submittedName>
</protein>
<comment type="pathway">
    <text evidence="2">Cell wall biogenesis; lipoteichoic acid biosynthesis.</text>
</comment>
<dbReference type="HOGENOM" id="CLU_014385_3_2_9"/>
<keyword evidence="3" id="KW-1003">Cell membrane</keyword>
<sequence>MSKVKEKRTPKLISKFKETKFAKKADKVWNSKVLGNPWVRLGLLALLLNFVNECLSRHSFIKGIIYFGSHPLAFLFNSFMIFFTLSIAMLFKKRVFATFFISAVWFGLGVTNFVIRSSRKSPFAASDFRNLTEGLKVIQKYYTIPQIVILCLVIAALVACIIFIAIRTPKVKQKINYLLSALVIAVSFGMIMIINYVSNATGLIPRQFGNLVRAYDTYGFGYMFSCSLFRNGVSKPKDYSPGKVDDVVDSVENNDKNNNDNNEDNIDKPNIIFLQLESFFDATNVKGLEFSEDPIPNIRKLYDEFPGGYLSVPSFGAGTANTEFETMTGMNLDDFGPGEYPYKTVLQSTACESICYYLSNYGYTTTALHDNTGGFYDRNKVFSRLGFDSFVSIEYIEKYEMNPIGWVKDKCLTDEIVGILDSTGTPDYIYTISVQGHGDYPENTDGLDLPIKVTNNDVTGNPNGFEYYVNQTHEMDAFVAELIDALSKRDEKTILVIYGDHLPTFDITDDDLKNGDIYQTQYVIWNNYNLQIENKDVQAYQLSAYLMKNLGMKGGVISRLHMSHFDKEDKEDKEDNEEYLSNLKLLEYDILYGNCQAYEGVNPYKITNMKMGYKPIKVLNGENAYSHIVIRGRNFTEFSQVEINGTVHKTIYNGPDELLVDGYTLKDGDQIAVLQISNSDETLSRTNIFTYKESDKISDNN</sequence>
<dbReference type="CDD" id="cd16015">
    <property type="entry name" value="LTA_synthase"/>
    <property type="match status" value="1"/>
</dbReference>
<keyword evidence="6 8" id="KW-0472">Membrane</keyword>
<keyword evidence="4 8" id="KW-0812">Transmembrane</keyword>
<reference evidence="10 11" key="1">
    <citation type="submission" date="2010-02" db="EMBL/GenBank/DDBJ databases">
        <authorList>
            <person name="Weinstock G."/>
            <person name="Sodergren E."/>
            <person name="Clifton S."/>
            <person name="Fulton L."/>
            <person name="Fulton B."/>
            <person name="Courtney L."/>
            <person name="Fronick C."/>
            <person name="Harrison M."/>
            <person name="Strong C."/>
            <person name="Farmer C."/>
            <person name="Delahaunty K."/>
            <person name="Markovic C."/>
            <person name="Hall O."/>
            <person name="Minx P."/>
            <person name="Tomlinson C."/>
            <person name="Mitreva M."/>
            <person name="Nelson J."/>
            <person name="Hou S."/>
            <person name="Wollam A."/>
            <person name="Pepin K.H."/>
            <person name="Johnson M."/>
            <person name="Bhonagiri V."/>
            <person name="Zhang X."/>
            <person name="Suruliraj S."/>
            <person name="Warren W."/>
            <person name="Chinwalla A."/>
            <person name="Mardis E.R."/>
            <person name="Wilson R.K."/>
        </authorList>
    </citation>
    <scope>NUCLEOTIDE SEQUENCE [LARGE SCALE GENOMIC DNA]</scope>
    <source>
        <strain evidence="10 11">DSM 2876</strain>
    </source>
</reference>
<dbReference type="GeneID" id="98917925"/>
<dbReference type="EMBL" id="ABWN01000034">
    <property type="protein sequence ID" value="EFF67906.1"/>
    <property type="molecule type" value="Genomic_DNA"/>
</dbReference>
<dbReference type="SUPFAM" id="SSF53649">
    <property type="entry name" value="Alkaline phosphatase-like"/>
    <property type="match status" value="1"/>
</dbReference>
<gene>
    <name evidence="10" type="ORF">BUTYVIB_01937</name>
</gene>
<dbReference type="EC" id="3.1.6.-" evidence="10"/>
<dbReference type="PANTHER" id="PTHR47371">
    <property type="entry name" value="LIPOTEICHOIC ACID SYNTHASE"/>
    <property type="match status" value="1"/>
</dbReference>
<evidence type="ECO:0000313" key="10">
    <source>
        <dbReference type="EMBL" id="EFF67906.1"/>
    </source>
</evidence>
<evidence type="ECO:0000256" key="3">
    <source>
        <dbReference type="ARBA" id="ARBA00022475"/>
    </source>
</evidence>
<evidence type="ECO:0000256" key="8">
    <source>
        <dbReference type="SAM" id="Phobius"/>
    </source>
</evidence>
<feature type="region of interest" description="Disordered" evidence="7">
    <location>
        <begin position="240"/>
        <end position="264"/>
    </location>
</feature>
<keyword evidence="10" id="KW-0378">Hydrolase</keyword>
<organism evidence="10 11">
    <name type="scientific">Eshraghiella crossota DSM 2876</name>
    <dbReference type="NCBI Taxonomy" id="511680"/>
    <lineage>
        <taxon>Bacteria</taxon>
        <taxon>Bacillati</taxon>
        <taxon>Bacillota</taxon>
        <taxon>Clostridia</taxon>
        <taxon>Lachnospirales</taxon>
        <taxon>Lachnospiraceae</taxon>
        <taxon>Eshraghiella</taxon>
    </lineage>
</organism>
<dbReference type="STRING" id="45851.BHV86_08675"/>
<dbReference type="InterPro" id="IPR000917">
    <property type="entry name" value="Sulfatase_N"/>
</dbReference>
<evidence type="ECO:0000256" key="1">
    <source>
        <dbReference type="ARBA" id="ARBA00004651"/>
    </source>
</evidence>
<keyword evidence="11" id="KW-1185">Reference proteome</keyword>
<dbReference type="InterPro" id="IPR017850">
    <property type="entry name" value="Alkaline_phosphatase_core_sf"/>
</dbReference>
<dbReference type="RefSeq" id="WP_005603817.1">
    <property type="nucleotide sequence ID" value="NZ_GG663524.1"/>
</dbReference>
<feature type="transmembrane region" description="Helical" evidence="8">
    <location>
        <begin position="144"/>
        <end position="165"/>
    </location>
</feature>
<feature type="transmembrane region" description="Helical" evidence="8">
    <location>
        <begin position="177"/>
        <end position="197"/>
    </location>
</feature>
<evidence type="ECO:0000313" key="11">
    <source>
        <dbReference type="Proteomes" id="UP000006238"/>
    </source>
</evidence>
<comment type="subcellular location">
    <subcellularLocation>
        <location evidence="1">Cell membrane</location>
        <topology evidence="1">Multi-pass membrane protein</topology>
    </subcellularLocation>
</comment>
<dbReference type="PANTHER" id="PTHR47371:SF3">
    <property type="entry name" value="PHOSPHOGLYCEROL TRANSFERASE I"/>
    <property type="match status" value="1"/>
</dbReference>